<dbReference type="Gene3D" id="1.20.5.440">
    <property type="entry name" value="ATP synthase delta/epsilon subunit, C-terminal domain"/>
    <property type="match status" value="1"/>
</dbReference>
<reference evidence="4" key="1">
    <citation type="journal article" date="2014" name="Front. Microbiol.">
        <title>High frequency of phylogenetically diverse reductive dehalogenase-homologous genes in deep subseafloor sedimentary metagenomes.</title>
        <authorList>
            <person name="Kawai M."/>
            <person name="Futagami T."/>
            <person name="Toyoda A."/>
            <person name="Takaki Y."/>
            <person name="Nishi S."/>
            <person name="Hori S."/>
            <person name="Arai W."/>
            <person name="Tsubouchi T."/>
            <person name="Morono Y."/>
            <person name="Uchiyama I."/>
            <person name="Ito T."/>
            <person name="Fujiyama A."/>
            <person name="Inagaki F."/>
            <person name="Takami H."/>
        </authorList>
    </citation>
    <scope>NUCLEOTIDE SEQUENCE</scope>
    <source>
        <strain evidence="4">Expedition CK06-06</strain>
    </source>
</reference>
<keyword evidence="2" id="KW-0066">ATP synthesis</keyword>
<evidence type="ECO:0000256" key="1">
    <source>
        <dbReference type="ARBA" id="ARBA00023196"/>
    </source>
</evidence>
<organism evidence="4">
    <name type="scientific">marine sediment metagenome</name>
    <dbReference type="NCBI Taxonomy" id="412755"/>
    <lineage>
        <taxon>unclassified sequences</taxon>
        <taxon>metagenomes</taxon>
        <taxon>ecological metagenomes</taxon>
    </lineage>
</organism>
<keyword evidence="1" id="KW-0139">CF(1)</keyword>
<evidence type="ECO:0000259" key="3">
    <source>
        <dbReference type="Pfam" id="PF00401"/>
    </source>
</evidence>
<evidence type="ECO:0000313" key="4">
    <source>
        <dbReference type="EMBL" id="GAI82769.1"/>
    </source>
</evidence>
<dbReference type="SUPFAM" id="SSF46604">
    <property type="entry name" value="Epsilon subunit of F1F0-ATP synthase C-terminal domain"/>
    <property type="match status" value="1"/>
</dbReference>
<feature type="domain" description="ATP synthase epsilon subunit C-terminal" evidence="3">
    <location>
        <begin position="12"/>
        <end position="57"/>
    </location>
</feature>
<gene>
    <name evidence="4" type="ORF">S12H4_17040</name>
</gene>
<dbReference type="EMBL" id="BARW01008290">
    <property type="protein sequence ID" value="GAI82769.1"/>
    <property type="molecule type" value="Genomic_DNA"/>
</dbReference>
<dbReference type="GO" id="GO:0045259">
    <property type="term" value="C:proton-transporting ATP synthase complex"/>
    <property type="evidence" value="ECO:0007669"/>
    <property type="project" value="UniProtKB-KW"/>
</dbReference>
<dbReference type="InterPro" id="IPR036794">
    <property type="entry name" value="ATP_F1_dsu/esu_C_sf"/>
</dbReference>
<dbReference type="AlphaFoldDB" id="X1TRU7"/>
<accession>X1TRU7</accession>
<sequence length="66" mass="7613">VIVLADAAERAEEIDVARAEEAKHRAEEQLSRPLPEVDAARIEATLRRSMVRLKVVEKRRKRRPQV</sequence>
<protein>
    <recommendedName>
        <fullName evidence="3">ATP synthase epsilon subunit C-terminal domain-containing protein</fullName>
    </recommendedName>
</protein>
<dbReference type="InterPro" id="IPR020547">
    <property type="entry name" value="ATP_synth_F1_esu_C"/>
</dbReference>
<evidence type="ECO:0000256" key="2">
    <source>
        <dbReference type="ARBA" id="ARBA00023310"/>
    </source>
</evidence>
<comment type="caution">
    <text evidence="4">The sequence shown here is derived from an EMBL/GenBank/DDBJ whole genome shotgun (WGS) entry which is preliminary data.</text>
</comment>
<proteinExistence type="predicted"/>
<name>X1TRU7_9ZZZZ</name>
<dbReference type="Pfam" id="PF00401">
    <property type="entry name" value="ATP-synt_DE"/>
    <property type="match status" value="1"/>
</dbReference>
<dbReference type="GO" id="GO:0006754">
    <property type="term" value="P:ATP biosynthetic process"/>
    <property type="evidence" value="ECO:0007669"/>
    <property type="project" value="UniProtKB-KW"/>
</dbReference>
<feature type="non-terminal residue" evidence="4">
    <location>
        <position position="1"/>
    </location>
</feature>